<organism evidence="1 2">
    <name type="scientific">Batillaria attramentaria</name>
    <dbReference type="NCBI Taxonomy" id="370345"/>
    <lineage>
        <taxon>Eukaryota</taxon>
        <taxon>Metazoa</taxon>
        <taxon>Spiralia</taxon>
        <taxon>Lophotrochozoa</taxon>
        <taxon>Mollusca</taxon>
        <taxon>Gastropoda</taxon>
        <taxon>Caenogastropoda</taxon>
        <taxon>Sorbeoconcha</taxon>
        <taxon>Cerithioidea</taxon>
        <taxon>Batillariidae</taxon>
        <taxon>Batillaria</taxon>
    </lineage>
</organism>
<name>A0ABD0K4S5_9CAEN</name>
<dbReference type="Proteomes" id="UP001519460">
    <property type="component" value="Unassembled WGS sequence"/>
</dbReference>
<evidence type="ECO:0000313" key="1">
    <source>
        <dbReference type="EMBL" id="KAK7482259.1"/>
    </source>
</evidence>
<accession>A0ABD0K4S5</accession>
<evidence type="ECO:0000313" key="2">
    <source>
        <dbReference type="Proteomes" id="UP001519460"/>
    </source>
</evidence>
<reference evidence="1 2" key="1">
    <citation type="journal article" date="2023" name="Sci. Data">
        <title>Genome assembly of the Korean intertidal mud-creeper Batillaria attramentaria.</title>
        <authorList>
            <person name="Patra A.K."/>
            <person name="Ho P.T."/>
            <person name="Jun S."/>
            <person name="Lee S.J."/>
            <person name="Kim Y."/>
            <person name="Won Y.J."/>
        </authorList>
    </citation>
    <scope>NUCLEOTIDE SEQUENCE [LARGE SCALE GENOMIC DNA]</scope>
    <source>
        <strain evidence="1">Wonlab-2016</strain>
    </source>
</reference>
<comment type="caution">
    <text evidence="1">The sequence shown here is derived from an EMBL/GenBank/DDBJ whole genome shotgun (WGS) entry which is preliminary data.</text>
</comment>
<sequence>MGCKQGVVLGGDLFRRFDLYSSSSCVSRLLELPDNILGKVTFVHQAQDASRPKDTAFKLIRGILSLKSSGRFAGVNTFSSGTDEIKPEASVTRSDVPFERSSVTTVIRLH</sequence>
<gene>
    <name evidence="1" type="ORF">BaRGS_00026502</name>
</gene>
<proteinExistence type="predicted"/>
<protein>
    <submittedName>
        <fullName evidence="1">Uncharacterized protein</fullName>
    </submittedName>
</protein>
<keyword evidence="2" id="KW-1185">Reference proteome</keyword>
<dbReference type="AlphaFoldDB" id="A0ABD0K4S5"/>
<dbReference type="EMBL" id="JACVVK020000248">
    <property type="protein sequence ID" value="KAK7482259.1"/>
    <property type="molecule type" value="Genomic_DNA"/>
</dbReference>